<dbReference type="InterPro" id="IPR000631">
    <property type="entry name" value="CARKD"/>
</dbReference>
<dbReference type="GO" id="GO:0046496">
    <property type="term" value="P:nicotinamide nucleotide metabolic process"/>
    <property type="evidence" value="ECO:0007669"/>
    <property type="project" value="UniProtKB-UniRule"/>
</dbReference>
<dbReference type="Pfam" id="PF01256">
    <property type="entry name" value="Carb_kinase"/>
    <property type="match status" value="1"/>
</dbReference>
<dbReference type="FunFam" id="3.40.1190.20:FF:000023">
    <property type="entry name" value="ATP-dependent (S)-NAD(P)H-hydrate dehydratase"/>
    <property type="match status" value="1"/>
</dbReference>
<dbReference type="KEGG" id="ncs:NCAS_0F02350"/>
<feature type="binding site" evidence="8">
    <location>
        <begin position="258"/>
        <end position="267"/>
    </location>
    <ligand>
        <name>ATP</name>
        <dbReference type="ChEBI" id="CHEBI:30616"/>
    </ligand>
</feature>
<dbReference type="GO" id="GO:0005524">
    <property type="term" value="F:ATP binding"/>
    <property type="evidence" value="ECO:0007669"/>
    <property type="project" value="UniProtKB-KW"/>
</dbReference>
<feature type="binding site" evidence="8">
    <location>
        <begin position="236"/>
        <end position="240"/>
    </location>
    <ligand>
        <name>ATP</name>
        <dbReference type="ChEBI" id="CHEBI:30616"/>
    </ligand>
</feature>
<dbReference type="NCBIfam" id="TIGR00196">
    <property type="entry name" value="yjeF_cterm"/>
    <property type="match status" value="1"/>
</dbReference>
<keyword evidence="2 8" id="KW-0547">Nucleotide-binding</keyword>
<dbReference type="OrthoDB" id="8110916at2759"/>
<dbReference type="GeneID" id="96904367"/>
<dbReference type="PANTHER" id="PTHR12592">
    <property type="entry name" value="ATP-DEPENDENT (S)-NAD(P)H-HYDRATE DEHYDRATASE FAMILY MEMBER"/>
    <property type="match status" value="1"/>
</dbReference>
<dbReference type="AlphaFoldDB" id="G0VGU8"/>
<dbReference type="EMBL" id="HE576757">
    <property type="protein sequence ID" value="CCC70719.1"/>
    <property type="molecule type" value="Genomic_DNA"/>
</dbReference>
<feature type="binding site" evidence="8">
    <location>
        <begin position="199"/>
        <end position="205"/>
    </location>
    <ligand>
        <name>(6S)-NADPHX</name>
        <dbReference type="ChEBI" id="CHEBI:64076"/>
    </ligand>
</feature>
<dbReference type="PROSITE" id="PS01050">
    <property type="entry name" value="YJEF_C_2"/>
    <property type="match status" value="1"/>
</dbReference>
<evidence type="ECO:0000256" key="6">
    <source>
        <dbReference type="ARBA" id="ARBA00023239"/>
    </source>
</evidence>
<evidence type="ECO:0000313" key="10">
    <source>
        <dbReference type="EMBL" id="CCC70719.1"/>
    </source>
</evidence>
<dbReference type="STRING" id="1064592.G0VGU8"/>
<dbReference type="eggNOG" id="KOG3974">
    <property type="taxonomic scope" value="Eukaryota"/>
</dbReference>
<protein>
    <recommendedName>
        <fullName evidence="8">ATP-dependent (S)-NAD(P)H-hydrate dehydratase</fullName>
        <ecNumber evidence="8">4.2.1.93</ecNumber>
    </recommendedName>
    <alternativeName>
        <fullName evidence="8">ATP-dependent NAD(P)HX dehydratase</fullName>
    </alternativeName>
</protein>
<dbReference type="FunCoup" id="G0VGU8">
    <property type="interactions" value="203"/>
</dbReference>
<keyword evidence="5 8" id="KW-0520">NAD</keyword>
<dbReference type="Gene3D" id="3.40.1190.20">
    <property type="match status" value="1"/>
</dbReference>
<comment type="catalytic activity">
    <reaction evidence="8">
        <text>(6S)-NADHX + ATP = ADP + phosphate + NADH + H(+)</text>
        <dbReference type="Rhea" id="RHEA:19017"/>
        <dbReference type="ChEBI" id="CHEBI:15378"/>
        <dbReference type="ChEBI" id="CHEBI:30616"/>
        <dbReference type="ChEBI" id="CHEBI:43474"/>
        <dbReference type="ChEBI" id="CHEBI:57945"/>
        <dbReference type="ChEBI" id="CHEBI:64074"/>
        <dbReference type="ChEBI" id="CHEBI:456216"/>
        <dbReference type="EC" id="4.2.1.93"/>
    </reaction>
</comment>
<evidence type="ECO:0000259" key="9">
    <source>
        <dbReference type="PROSITE" id="PS51383"/>
    </source>
</evidence>
<reference key="2">
    <citation type="submission" date="2011-08" db="EMBL/GenBank/DDBJ databases">
        <title>Genome sequence of Naumovozyma castellii.</title>
        <authorList>
            <person name="Gordon J.L."/>
            <person name="Armisen D."/>
            <person name="Proux-Wera E."/>
            <person name="OhEigeartaigh S.S."/>
            <person name="Byrne K.P."/>
            <person name="Wolfe K.H."/>
        </authorList>
    </citation>
    <scope>NUCLEOTIDE SEQUENCE</scope>
    <source>
        <strain>Type strain:CBS 4309</strain>
    </source>
</reference>
<keyword evidence="8" id="KW-0963">Cytoplasm</keyword>
<dbReference type="RefSeq" id="XP_003677074.1">
    <property type="nucleotide sequence ID" value="XM_003677026.1"/>
</dbReference>
<dbReference type="PANTHER" id="PTHR12592:SF0">
    <property type="entry name" value="ATP-DEPENDENT (S)-NAD(P)H-HYDRATE DEHYDRATASE"/>
    <property type="match status" value="1"/>
</dbReference>
<dbReference type="InParanoid" id="G0VGU8"/>
<name>G0VGU8_NAUCA</name>
<feature type="binding site" evidence="8">
    <location>
        <position position="138"/>
    </location>
    <ligand>
        <name>(6S)-NADPHX</name>
        <dbReference type="ChEBI" id="CHEBI:64076"/>
    </ligand>
</feature>
<gene>
    <name evidence="10" type="primary">NCAS0F02350</name>
    <name evidence="10" type="ordered locus">NCAS_0F02350</name>
</gene>
<organism evidence="10 11">
    <name type="scientific">Naumovozyma castellii</name>
    <name type="common">Yeast</name>
    <name type="synonym">Saccharomyces castellii</name>
    <dbReference type="NCBI Taxonomy" id="27288"/>
    <lineage>
        <taxon>Eukaryota</taxon>
        <taxon>Fungi</taxon>
        <taxon>Dikarya</taxon>
        <taxon>Ascomycota</taxon>
        <taxon>Saccharomycotina</taxon>
        <taxon>Saccharomycetes</taxon>
        <taxon>Saccharomycetales</taxon>
        <taxon>Saccharomycetaceae</taxon>
        <taxon>Naumovozyma</taxon>
    </lineage>
</organism>
<proteinExistence type="inferred from homology"/>
<evidence type="ECO:0000256" key="3">
    <source>
        <dbReference type="ARBA" id="ARBA00022840"/>
    </source>
</evidence>
<evidence type="ECO:0000256" key="1">
    <source>
        <dbReference type="ARBA" id="ARBA00022553"/>
    </source>
</evidence>
<dbReference type="GO" id="GO:0005737">
    <property type="term" value="C:cytoplasm"/>
    <property type="evidence" value="ECO:0007669"/>
    <property type="project" value="UniProtKB-SubCell"/>
</dbReference>
<dbReference type="GO" id="GO:0110051">
    <property type="term" value="P:metabolite repair"/>
    <property type="evidence" value="ECO:0007669"/>
    <property type="project" value="TreeGrafter"/>
</dbReference>
<dbReference type="InterPro" id="IPR017953">
    <property type="entry name" value="Carbohydrate_kinase_pred_CS"/>
</dbReference>
<keyword evidence="3 8" id="KW-0067">ATP-binding</keyword>
<dbReference type="SUPFAM" id="SSF53613">
    <property type="entry name" value="Ribokinase-like"/>
    <property type="match status" value="1"/>
</dbReference>
<dbReference type="InterPro" id="IPR029056">
    <property type="entry name" value="Ribokinase-like"/>
</dbReference>
<comment type="cofactor">
    <cofactor evidence="8">
        <name>Mg(2+)</name>
        <dbReference type="ChEBI" id="CHEBI:18420"/>
    </cofactor>
</comment>
<feature type="domain" description="YjeF C-terminal" evidence="9">
    <location>
        <begin position="31"/>
        <end position="353"/>
    </location>
</feature>
<feature type="binding site" evidence="8">
    <location>
        <position position="268"/>
    </location>
    <ligand>
        <name>(6S)-NADPHX</name>
        <dbReference type="ChEBI" id="CHEBI:64076"/>
    </ligand>
</feature>
<dbReference type="OMA" id="WRAAYHN"/>
<comment type="catalytic activity">
    <reaction evidence="7 8">
        <text>(6S)-NADPHX + ATP = ADP + phosphate + NADPH + H(+)</text>
        <dbReference type="Rhea" id="RHEA:32231"/>
        <dbReference type="ChEBI" id="CHEBI:15378"/>
        <dbReference type="ChEBI" id="CHEBI:30616"/>
        <dbReference type="ChEBI" id="CHEBI:43474"/>
        <dbReference type="ChEBI" id="CHEBI:57783"/>
        <dbReference type="ChEBI" id="CHEBI:64076"/>
        <dbReference type="ChEBI" id="CHEBI:456216"/>
        <dbReference type="EC" id="4.2.1.93"/>
    </reaction>
</comment>
<evidence type="ECO:0000256" key="7">
    <source>
        <dbReference type="ARBA" id="ARBA00047472"/>
    </source>
</evidence>
<dbReference type="CDD" id="cd01171">
    <property type="entry name" value="YXKO-related"/>
    <property type="match status" value="1"/>
</dbReference>
<comment type="subcellular location">
    <subcellularLocation>
        <location evidence="8">Cytoplasm</location>
    </subcellularLocation>
</comment>
<dbReference type="HOGENOM" id="CLU_030651_0_0_1"/>
<evidence type="ECO:0000256" key="5">
    <source>
        <dbReference type="ARBA" id="ARBA00023027"/>
    </source>
</evidence>
<comment type="function">
    <text evidence="8">Catalyzes the dehydration of the S-form of NAD(P)HX at the expense of ATP, which is converted to ADP. Together with NAD(P)HX epimerase, which catalyzes the epimerization of the S- and R-forms, the enzyme allows the repair of both epimers of NAD(P)HX, a damaged form of NAD(P)H that is a result of enzymatic or heat-dependent hydration.</text>
</comment>
<keyword evidence="4" id="KW-0521">NADP</keyword>
<dbReference type="PROSITE" id="PS51383">
    <property type="entry name" value="YJEF_C_3"/>
    <property type="match status" value="1"/>
</dbReference>
<accession>G0VGU8</accession>
<evidence type="ECO:0000256" key="8">
    <source>
        <dbReference type="HAMAP-Rule" id="MF_03157"/>
    </source>
</evidence>
<evidence type="ECO:0000256" key="2">
    <source>
        <dbReference type="ARBA" id="ARBA00022741"/>
    </source>
</evidence>
<sequence length="356" mass="39836">MKRKVTWKETSVDWTEKTNAMLPKLTHKELLKLTKARCIPPLLPRFYKGQAGGRVCIIGGCEDYTGAPYFSANATALMGCDLTHVICDKGAATVIKSYSPNLMVHPYLRPTSSSSFNEYFEKIKGLLQRIHVVVIGPGLGRDQEMLVSVKRIIKFILEEHKGMVPIVIDADGLYLVSQDEETRDLLKQFPKGRIILTPNVVEFKRIHDVLKKDGPNDEETTGSVIAKRLNCIVVQKGREDQIFTPDSNSVILSNNCEGSFKRVGGQGDTLSGTIACMLAFSRTRYDFKVCTPEEEEKLGHQDVKMEWLDYVALSCYAGCSVTRECARLAFKETGRAMQTTDLNDRVGQVFAKLFPL</sequence>
<dbReference type="HAMAP" id="MF_01965">
    <property type="entry name" value="NADHX_dehydratase"/>
    <property type="match status" value="1"/>
</dbReference>
<keyword evidence="6 8" id="KW-0456">Lyase</keyword>
<evidence type="ECO:0000256" key="4">
    <source>
        <dbReference type="ARBA" id="ARBA00022857"/>
    </source>
</evidence>
<evidence type="ECO:0000313" key="11">
    <source>
        <dbReference type="Proteomes" id="UP000001640"/>
    </source>
</evidence>
<reference evidence="10 11" key="1">
    <citation type="journal article" date="2011" name="Proc. Natl. Acad. Sci. U.S.A.">
        <title>Evolutionary erosion of yeast sex chromosomes by mating-type switching accidents.</title>
        <authorList>
            <person name="Gordon J.L."/>
            <person name="Armisen D."/>
            <person name="Proux-Wera E."/>
            <person name="Oheigeartaigh S.S."/>
            <person name="Byrne K.P."/>
            <person name="Wolfe K.H."/>
        </authorList>
    </citation>
    <scope>NUCLEOTIDE SEQUENCE [LARGE SCALE GENOMIC DNA]</scope>
    <source>
        <strain evidence="11">ATCC 76901 / BCRC 22586 / CBS 4309 / NBRC 1992 / NRRL Y-12630</strain>
    </source>
</reference>
<dbReference type="GO" id="GO:0047453">
    <property type="term" value="F:ATP-dependent NAD(P)H-hydrate dehydratase activity"/>
    <property type="evidence" value="ECO:0007669"/>
    <property type="project" value="UniProtKB-UniRule"/>
</dbReference>
<dbReference type="Proteomes" id="UP000001640">
    <property type="component" value="Chromosome 6"/>
</dbReference>
<keyword evidence="1 8" id="KW-0597">Phosphoprotein</keyword>
<comment type="similarity">
    <text evidence="8">Belongs to the NnrD/CARKD family.</text>
</comment>
<dbReference type="PROSITE" id="PS01049">
    <property type="entry name" value="YJEF_C_1"/>
    <property type="match status" value="1"/>
</dbReference>
<dbReference type="EC" id="4.2.1.93" evidence="8"/>
<keyword evidence="11" id="KW-1185">Reference proteome</keyword>